<evidence type="ECO:0000313" key="2">
    <source>
        <dbReference type="EMBL" id="EAU53567.1"/>
    </source>
</evidence>
<organism evidence="2 3">
    <name type="scientific">Mariprofundus ferrooxydans PV-1</name>
    <dbReference type="NCBI Taxonomy" id="314345"/>
    <lineage>
        <taxon>Bacteria</taxon>
        <taxon>Pseudomonadati</taxon>
        <taxon>Pseudomonadota</taxon>
        <taxon>Candidatius Mariprofundia</taxon>
        <taxon>Mariprofundales</taxon>
        <taxon>Mariprofundaceae</taxon>
        <taxon>Mariprofundus</taxon>
    </lineage>
</organism>
<sequence>MESFTIIAIAIAFITPLLLMLIGLIHPGIVFTSNRGLVVSRFGGGFLFIAVILGVVGLFVAPSVKKTASSKANSVKHAVVYNSSWDGSVSQIEDYLQRNLNDPSSLQIVEWSKVIKGGEYFMVRVKYRAKNAFGAYIIQNQIFSLDKTGKVVLVSDYQ</sequence>
<keyword evidence="1" id="KW-0812">Transmembrane</keyword>
<feature type="transmembrane region" description="Helical" evidence="1">
    <location>
        <begin position="7"/>
        <end position="30"/>
    </location>
</feature>
<keyword evidence="1" id="KW-1133">Transmembrane helix</keyword>
<dbReference type="EMBL" id="AATS01000021">
    <property type="protein sequence ID" value="EAU53567.1"/>
    <property type="molecule type" value="Genomic_DNA"/>
</dbReference>
<dbReference type="AlphaFoldDB" id="Q0EWA4"/>
<dbReference type="eggNOG" id="COG3206">
    <property type="taxonomic scope" value="Bacteria"/>
</dbReference>
<gene>
    <name evidence="2" type="ORF">SPV1_02978</name>
</gene>
<dbReference type="OrthoDB" id="5417073at2"/>
<feature type="transmembrane region" description="Helical" evidence="1">
    <location>
        <begin position="42"/>
        <end position="61"/>
    </location>
</feature>
<comment type="caution">
    <text evidence="2">The sequence shown here is derived from an EMBL/GenBank/DDBJ whole genome shotgun (WGS) entry which is preliminary data.</text>
</comment>
<reference evidence="2 3" key="1">
    <citation type="submission" date="2006-09" db="EMBL/GenBank/DDBJ databases">
        <authorList>
            <person name="Emerson D."/>
            <person name="Ferriera S."/>
            <person name="Johnson J."/>
            <person name="Kravitz S."/>
            <person name="Halpern A."/>
            <person name="Remington K."/>
            <person name="Beeson K."/>
            <person name="Tran B."/>
            <person name="Rogers Y.-H."/>
            <person name="Friedman R."/>
            <person name="Venter J.C."/>
        </authorList>
    </citation>
    <scope>NUCLEOTIDE SEQUENCE [LARGE SCALE GENOMIC DNA]</scope>
    <source>
        <strain evidence="2 3">PV-1</strain>
    </source>
</reference>
<evidence type="ECO:0000313" key="3">
    <source>
        <dbReference type="Proteomes" id="UP000005297"/>
    </source>
</evidence>
<keyword evidence="3" id="KW-1185">Reference proteome</keyword>
<dbReference type="RefSeq" id="WP_009850893.1">
    <property type="nucleotide sequence ID" value="NZ_DS022295.1"/>
</dbReference>
<evidence type="ECO:0000256" key="1">
    <source>
        <dbReference type="SAM" id="Phobius"/>
    </source>
</evidence>
<dbReference type="InParanoid" id="Q0EWA4"/>
<keyword evidence="1" id="KW-0472">Membrane</keyword>
<name>Q0EWA4_9PROT</name>
<dbReference type="HOGENOM" id="CLU_1667279_0_0_0"/>
<protein>
    <submittedName>
        <fullName evidence="2">Uncharacterized protein</fullName>
    </submittedName>
</protein>
<accession>Q0EWA4</accession>
<dbReference type="Proteomes" id="UP000005297">
    <property type="component" value="Unassembled WGS sequence"/>
</dbReference>
<proteinExistence type="predicted"/>